<feature type="region of interest" description="Disordered" evidence="1">
    <location>
        <begin position="42"/>
        <end position="61"/>
    </location>
</feature>
<evidence type="ECO:0000313" key="2">
    <source>
        <dbReference type="EMBL" id="PMB66908.1"/>
    </source>
</evidence>
<accession>A0A2N6NHZ3</accession>
<name>A0A2N6NHZ3_BEABA</name>
<proteinExistence type="predicted"/>
<evidence type="ECO:0000256" key="1">
    <source>
        <dbReference type="SAM" id="MobiDB-lite"/>
    </source>
</evidence>
<comment type="caution">
    <text evidence="2">The sequence shown here is derived from an EMBL/GenBank/DDBJ whole genome shotgun (WGS) entry which is preliminary data.</text>
</comment>
<protein>
    <submittedName>
        <fullName evidence="2">Uncharacterized protein</fullName>
    </submittedName>
</protein>
<gene>
    <name evidence="2" type="ORF">BM221_006565</name>
</gene>
<reference evidence="2 3" key="1">
    <citation type="journal article" date="2016" name="Appl. Microbiol. Biotechnol.">
        <title>Characterization of T-DNA insertion mutants with decreased virulence in the entomopathogenic fungus Beauveria bassiana JEF-007.</title>
        <authorList>
            <person name="Kim S."/>
            <person name="Lee S.J."/>
            <person name="Nai Y.S."/>
            <person name="Yu J.S."/>
            <person name="Lee M.R."/>
            <person name="Yang Y.T."/>
            <person name="Kim J.S."/>
        </authorList>
    </citation>
    <scope>NUCLEOTIDE SEQUENCE [LARGE SCALE GENOMIC DNA]</scope>
    <source>
        <strain evidence="2 3">JEF-007</strain>
    </source>
</reference>
<feature type="region of interest" description="Disordered" evidence="1">
    <location>
        <begin position="1"/>
        <end position="36"/>
    </location>
</feature>
<dbReference type="Proteomes" id="UP000235728">
    <property type="component" value="Unassembled WGS sequence"/>
</dbReference>
<evidence type="ECO:0000313" key="3">
    <source>
        <dbReference type="Proteomes" id="UP000235728"/>
    </source>
</evidence>
<sequence>MSKVKTASISEHARRQRMRDDSGCETTAMARRQRWRDDSGALEALDRWSPSQIQHQRDGFL</sequence>
<organism evidence="2 3">
    <name type="scientific">Beauveria bassiana</name>
    <name type="common">White muscardine disease fungus</name>
    <name type="synonym">Tritirachium shiotae</name>
    <dbReference type="NCBI Taxonomy" id="176275"/>
    <lineage>
        <taxon>Eukaryota</taxon>
        <taxon>Fungi</taxon>
        <taxon>Dikarya</taxon>
        <taxon>Ascomycota</taxon>
        <taxon>Pezizomycotina</taxon>
        <taxon>Sordariomycetes</taxon>
        <taxon>Hypocreomycetidae</taxon>
        <taxon>Hypocreales</taxon>
        <taxon>Cordycipitaceae</taxon>
        <taxon>Beauveria</taxon>
    </lineage>
</organism>
<dbReference type="AlphaFoldDB" id="A0A2N6NHZ3"/>
<dbReference type="EMBL" id="MRVG01000007">
    <property type="protein sequence ID" value="PMB66908.1"/>
    <property type="molecule type" value="Genomic_DNA"/>
</dbReference>